<dbReference type="Pfam" id="PF13673">
    <property type="entry name" value="Acetyltransf_10"/>
    <property type="match status" value="1"/>
</dbReference>
<evidence type="ECO:0000256" key="2">
    <source>
        <dbReference type="ARBA" id="ARBA00023315"/>
    </source>
</evidence>
<dbReference type="RefSeq" id="WP_068003472.1">
    <property type="nucleotide sequence ID" value="NZ_FOFM01000007.1"/>
</dbReference>
<dbReference type="PATRIC" id="fig|989403.3.peg.1176"/>
<name>A0A166A463_9HYPH</name>
<dbReference type="EC" id="2.3.1.-" evidence="4"/>
<dbReference type="EMBL" id="LMCB01000006">
    <property type="protein sequence ID" value="KZL20606.1"/>
    <property type="molecule type" value="Genomic_DNA"/>
</dbReference>
<protein>
    <submittedName>
        <fullName evidence="4">Putative N-acetyltransferase YjaB</fullName>
        <ecNumber evidence="4">2.3.1.-</ecNumber>
    </submittedName>
</protein>
<dbReference type="OrthoDB" id="7205533at2"/>
<dbReference type="AlphaFoldDB" id="A0A166A463"/>
<dbReference type="Proteomes" id="UP000076577">
    <property type="component" value="Unassembled WGS sequence"/>
</dbReference>
<evidence type="ECO:0000256" key="1">
    <source>
        <dbReference type="ARBA" id="ARBA00022679"/>
    </source>
</evidence>
<gene>
    <name evidence="4" type="primary">yjaB_1</name>
    <name evidence="4" type="ORF">PsAD2_01092</name>
</gene>
<evidence type="ECO:0000259" key="3">
    <source>
        <dbReference type="PROSITE" id="PS51186"/>
    </source>
</evidence>
<dbReference type="PANTHER" id="PTHR43800">
    <property type="entry name" value="PEPTIDYL-LYSINE N-ACETYLTRANSFERASE YJAB"/>
    <property type="match status" value="1"/>
</dbReference>
<dbReference type="PROSITE" id="PS51186">
    <property type="entry name" value="GNAT"/>
    <property type="match status" value="1"/>
</dbReference>
<accession>A0A166A463</accession>
<keyword evidence="5" id="KW-1185">Reference proteome</keyword>
<evidence type="ECO:0000313" key="4">
    <source>
        <dbReference type="EMBL" id="KZL20606.1"/>
    </source>
</evidence>
<organism evidence="4 5">
    <name type="scientific">Pseudovibrio axinellae</name>
    <dbReference type="NCBI Taxonomy" id="989403"/>
    <lineage>
        <taxon>Bacteria</taxon>
        <taxon>Pseudomonadati</taxon>
        <taxon>Pseudomonadota</taxon>
        <taxon>Alphaproteobacteria</taxon>
        <taxon>Hyphomicrobiales</taxon>
        <taxon>Stappiaceae</taxon>
        <taxon>Pseudovibrio</taxon>
    </lineage>
</organism>
<evidence type="ECO:0000313" key="5">
    <source>
        <dbReference type="Proteomes" id="UP000076577"/>
    </source>
</evidence>
<keyword evidence="2 4" id="KW-0012">Acyltransferase</keyword>
<dbReference type="InterPro" id="IPR000182">
    <property type="entry name" value="GNAT_dom"/>
</dbReference>
<dbReference type="PANTHER" id="PTHR43800:SF1">
    <property type="entry name" value="PEPTIDYL-LYSINE N-ACETYLTRANSFERASE YJAB"/>
    <property type="match status" value="1"/>
</dbReference>
<comment type="caution">
    <text evidence="4">The sequence shown here is derived from an EMBL/GenBank/DDBJ whole genome shotgun (WGS) entry which is preliminary data.</text>
</comment>
<feature type="domain" description="N-acetyltransferase" evidence="3">
    <location>
        <begin position="2"/>
        <end position="148"/>
    </location>
</feature>
<dbReference type="NCBIfam" id="NF007807">
    <property type="entry name" value="PRK10514.1"/>
    <property type="match status" value="1"/>
</dbReference>
<proteinExistence type="predicted"/>
<dbReference type="SUPFAM" id="SSF55729">
    <property type="entry name" value="Acyl-CoA N-acyltransferases (Nat)"/>
    <property type="match status" value="1"/>
</dbReference>
<dbReference type="Gene3D" id="3.40.630.30">
    <property type="match status" value="1"/>
</dbReference>
<reference evidence="4 5" key="1">
    <citation type="journal article" date="2016" name="Front. Microbiol.">
        <title>Comparative Genomic Analysis Reveals a Diverse Repertoire of Genes Involved in Prokaryote-Eukaryote Interactions within the Pseudovibrio Genus.</title>
        <authorList>
            <person name="Romano S."/>
            <person name="Fernandez-Guerra A."/>
            <person name="Reen F.J."/>
            <person name="Glockner F.O."/>
            <person name="Crowley S.P."/>
            <person name="O'Sullivan O."/>
            <person name="Cotter P.D."/>
            <person name="Adams C."/>
            <person name="Dobson A.D."/>
            <person name="O'Gara F."/>
        </authorList>
    </citation>
    <scope>NUCLEOTIDE SEQUENCE [LARGE SCALE GENOMIC DNA]</scope>
    <source>
        <strain evidence="4 5">Ad2</strain>
    </source>
</reference>
<keyword evidence="1 4" id="KW-0808">Transferase</keyword>
<dbReference type="GO" id="GO:0016747">
    <property type="term" value="F:acyltransferase activity, transferring groups other than amino-acyl groups"/>
    <property type="evidence" value="ECO:0007669"/>
    <property type="project" value="InterPro"/>
</dbReference>
<dbReference type="InterPro" id="IPR016181">
    <property type="entry name" value="Acyl_CoA_acyltransferase"/>
</dbReference>
<dbReference type="CDD" id="cd04301">
    <property type="entry name" value="NAT_SF"/>
    <property type="match status" value="1"/>
</dbReference>
<sequence length="159" mass="18112">MFQTRTSTEQDTSRILEIWREAVDATHHFLSPEDREAIEREVSTFFPKVCFILAVDETDEPLGFMFLHEGHLEALFVDPTHHGKGIGNTLIKTALVDHPDLTTDVNEQNLQAVGFYERMGFVRTGRSATDGQGRPYPLIHLQFQHERTLNAYCSGKQVP</sequence>